<feature type="compositionally biased region" description="Basic residues" evidence="1">
    <location>
        <begin position="155"/>
        <end position="168"/>
    </location>
</feature>
<dbReference type="GO" id="GO:0043130">
    <property type="term" value="F:ubiquitin binding"/>
    <property type="evidence" value="ECO:0007669"/>
    <property type="project" value="EnsemblFungi"/>
</dbReference>
<dbReference type="EMBL" id="HE650823">
    <property type="protein sequence ID" value="CCF57595.1"/>
    <property type="molecule type" value="Genomic_DNA"/>
</dbReference>
<dbReference type="InterPro" id="IPR009060">
    <property type="entry name" value="UBA-like_sf"/>
</dbReference>
<keyword evidence="4" id="KW-1185">Reference proteome</keyword>
<dbReference type="GO" id="GO:0006511">
    <property type="term" value="P:ubiquitin-dependent protein catabolic process"/>
    <property type="evidence" value="ECO:0007669"/>
    <property type="project" value="EnsemblFungi"/>
</dbReference>
<feature type="region of interest" description="Disordered" evidence="1">
    <location>
        <begin position="152"/>
        <end position="178"/>
    </location>
</feature>
<feature type="compositionally biased region" description="Polar residues" evidence="1">
    <location>
        <begin position="256"/>
        <end position="268"/>
    </location>
</feature>
<feature type="domain" description="CUE" evidence="2">
    <location>
        <begin position="69"/>
        <end position="112"/>
    </location>
</feature>
<dbReference type="eggNOG" id="KOG0504">
    <property type="taxonomic scope" value="Eukaryota"/>
</dbReference>
<dbReference type="STRING" id="1071382.H2AT95"/>
<dbReference type="FunFam" id="1.10.8.10:FF:000064">
    <property type="entry name" value="Similar to CUE domain-containing protein"/>
    <property type="match status" value="1"/>
</dbReference>
<evidence type="ECO:0000259" key="2">
    <source>
        <dbReference type="PROSITE" id="PS51140"/>
    </source>
</evidence>
<dbReference type="PROSITE" id="PS51140">
    <property type="entry name" value="CUE"/>
    <property type="match status" value="1"/>
</dbReference>
<reference evidence="3 4" key="1">
    <citation type="journal article" date="2011" name="Proc. Natl. Acad. Sci. U.S.A.">
        <title>Evolutionary erosion of yeast sex chromosomes by mating-type switching accidents.</title>
        <authorList>
            <person name="Gordon J.L."/>
            <person name="Armisen D."/>
            <person name="Proux-Wera E."/>
            <person name="Oheigeartaigh S.S."/>
            <person name="Byrne K.P."/>
            <person name="Wolfe K.H."/>
        </authorList>
    </citation>
    <scope>NUCLEOTIDE SEQUENCE [LARGE SCALE GENOMIC DNA]</scope>
    <source>
        <strain evidence="4">ATCC 22294 / BCRC 22015 / CBS 2517 / CECT 1963 / NBRC 1671 / NRRL Y-8276</strain>
    </source>
</reference>
<evidence type="ECO:0000313" key="3">
    <source>
        <dbReference type="EMBL" id="CCF57595.1"/>
    </source>
</evidence>
<protein>
    <recommendedName>
        <fullName evidence="2">CUE domain-containing protein</fullName>
    </recommendedName>
</protein>
<organism evidence="3 4">
    <name type="scientific">Kazachstania africana (strain ATCC 22294 / BCRC 22015 / CBS 2517 / CECT 1963 / NBRC 1671 / NRRL Y-8276)</name>
    <name type="common">Yeast</name>
    <name type="synonym">Kluyveromyces africanus</name>
    <dbReference type="NCBI Taxonomy" id="1071382"/>
    <lineage>
        <taxon>Eukaryota</taxon>
        <taxon>Fungi</taxon>
        <taxon>Dikarya</taxon>
        <taxon>Ascomycota</taxon>
        <taxon>Saccharomycotina</taxon>
        <taxon>Saccharomycetes</taxon>
        <taxon>Saccharomycetales</taxon>
        <taxon>Saccharomycetaceae</taxon>
        <taxon>Kazachstania</taxon>
    </lineage>
</organism>
<dbReference type="GO" id="GO:0031624">
    <property type="term" value="F:ubiquitin conjugating enzyme binding"/>
    <property type="evidence" value="ECO:0007669"/>
    <property type="project" value="TreeGrafter"/>
</dbReference>
<feature type="region of interest" description="Disordered" evidence="1">
    <location>
        <begin position="246"/>
        <end position="418"/>
    </location>
</feature>
<feature type="compositionally biased region" description="Basic and acidic residues" evidence="1">
    <location>
        <begin position="12"/>
        <end position="28"/>
    </location>
</feature>
<gene>
    <name evidence="3" type="primary">KAFR0C06040</name>
    <name evidence="3" type="ORF">KAFR_0C06040</name>
</gene>
<dbReference type="RefSeq" id="XP_003956730.1">
    <property type="nucleotide sequence ID" value="XM_003956681.1"/>
</dbReference>
<feature type="region of interest" description="Disordered" evidence="1">
    <location>
        <begin position="1"/>
        <end position="74"/>
    </location>
</feature>
<dbReference type="SMART" id="SM00546">
    <property type="entry name" value="CUE"/>
    <property type="match status" value="1"/>
</dbReference>
<dbReference type="AlphaFoldDB" id="H2AT95"/>
<dbReference type="PANTHER" id="PTHR16461:SF5">
    <property type="entry name" value="TOLL-INTERACTING PROTEIN"/>
    <property type="match status" value="1"/>
</dbReference>
<dbReference type="HOGENOM" id="CLU_052404_0_0_1"/>
<name>H2AT95_KAZAF</name>
<dbReference type="SUPFAM" id="SSF46934">
    <property type="entry name" value="UBA-like"/>
    <property type="match status" value="1"/>
</dbReference>
<dbReference type="CDD" id="cd14372">
    <property type="entry name" value="CUE_Cue5p_like"/>
    <property type="match status" value="1"/>
</dbReference>
<evidence type="ECO:0000256" key="1">
    <source>
        <dbReference type="SAM" id="MobiDB-lite"/>
    </source>
</evidence>
<dbReference type="Gene3D" id="1.10.8.10">
    <property type="entry name" value="DNA helicase RuvA subunit, C-terminal domain"/>
    <property type="match status" value="1"/>
</dbReference>
<dbReference type="GO" id="GO:0006995">
    <property type="term" value="P:cellular response to nitrogen starvation"/>
    <property type="evidence" value="ECO:0007669"/>
    <property type="project" value="EnsemblFungi"/>
</dbReference>
<dbReference type="InterPro" id="IPR041807">
    <property type="entry name" value="Cue5/Don1_CUE"/>
</dbReference>
<proteinExistence type="predicted"/>
<dbReference type="Pfam" id="PF02845">
    <property type="entry name" value="CUE"/>
    <property type="match status" value="1"/>
</dbReference>
<feature type="compositionally biased region" description="Basic and acidic residues" evidence="1">
    <location>
        <begin position="49"/>
        <end position="74"/>
    </location>
</feature>
<accession>H2AT95</accession>
<dbReference type="GO" id="GO:0030674">
    <property type="term" value="F:protein-macromolecule adaptor activity"/>
    <property type="evidence" value="ECO:0007669"/>
    <property type="project" value="EnsemblFungi"/>
</dbReference>
<dbReference type="InParanoid" id="H2AT95"/>
<dbReference type="PANTHER" id="PTHR16461">
    <property type="entry name" value="TOLL-INTERACTING PROTEIN"/>
    <property type="match status" value="1"/>
</dbReference>
<feature type="compositionally biased region" description="Basic and acidic residues" evidence="1">
    <location>
        <begin position="269"/>
        <end position="295"/>
    </location>
</feature>
<feature type="compositionally biased region" description="Acidic residues" evidence="1">
    <location>
        <begin position="407"/>
        <end position="418"/>
    </location>
</feature>
<dbReference type="Proteomes" id="UP000005220">
    <property type="component" value="Chromosome 3"/>
</dbReference>
<dbReference type="KEGG" id="kaf:KAFR_0C06040"/>
<dbReference type="GO" id="GO:0036435">
    <property type="term" value="F:K48-linked polyubiquitin modification-dependent protein binding"/>
    <property type="evidence" value="ECO:0007669"/>
    <property type="project" value="EnsemblFungi"/>
</dbReference>
<dbReference type="GO" id="GO:0005737">
    <property type="term" value="C:cytoplasm"/>
    <property type="evidence" value="ECO:0007669"/>
    <property type="project" value="TreeGrafter"/>
</dbReference>
<dbReference type="GO" id="GO:0070530">
    <property type="term" value="F:K63-linked polyubiquitin modification-dependent protein binding"/>
    <property type="evidence" value="ECO:0007669"/>
    <property type="project" value="EnsemblFungi"/>
</dbReference>
<dbReference type="InterPro" id="IPR003892">
    <property type="entry name" value="CUE"/>
</dbReference>
<evidence type="ECO:0000313" key="4">
    <source>
        <dbReference type="Proteomes" id="UP000005220"/>
    </source>
</evidence>
<feature type="compositionally biased region" description="Polar residues" evidence="1">
    <location>
        <begin position="341"/>
        <end position="368"/>
    </location>
</feature>
<dbReference type="GeneID" id="13885513"/>
<feature type="compositionally biased region" description="Acidic residues" evidence="1">
    <location>
        <begin position="29"/>
        <end position="39"/>
    </location>
</feature>
<dbReference type="FunCoup" id="H2AT95">
    <property type="interactions" value="93"/>
</dbReference>
<dbReference type="OrthoDB" id="9942608at2759"/>
<sequence>MSEEEANNVVKGGKEVSSEEPSKEKPEDDLVEDVDIEENDTNKSVQNEDESKEKAPPLPTREKTPETKEENPIFKQLREAFPNIEENHIKAVIIASQGAIDPAFNALLFLSDPDSGKDIKLPSRPVTPGISSHKKLNQLEQDEMLARQLSDQYNKPRRGRHHRPRPHRPQPGTDEYAWYEARIQDRERRRHRPLTDEERREIYDDDDTWANFVEKDLPELRAKANKSIQETATKVSNWWSGVTKNFANDEYDQQPRRSGSNTDYNMNDDQLRQQEEALRYYEKKRSNTKPGERRRFNSFGAHVGERGDSLENHGILLTNEDLSDDEDVPPQLPSRERSKNLETASSADPDSSMITNEDQKVIPQTTYIDTPDTVTKKKWQPVPPEPLGATPTKVTASTKAKLGTSPDADEFLINSDDE</sequence>